<protein>
    <submittedName>
        <fullName evidence="3">Type II secretion system F family protein</fullName>
    </submittedName>
</protein>
<evidence type="ECO:0000256" key="2">
    <source>
        <dbReference type="SAM" id="Phobius"/>
    </source>
</evidence>
<organism evidence="3 4">
    <name type="scientific">Arthrobacter horti</name>
    <dbReference type="NCBI Taxonomy" id="3068273"/>
    <lineage>
        <taxon>Bacteria</taxon>
        <taxon>Bacillati</taxon>
        <taxon>Actinomycetota</taxon>
        <taxon>Actinomycetes</taxon>
        <taxon>Micrococcales</taxon>
        <taxon>Micrococcaceae</taxon>
        <taxon>Arthrobacter</taxon>
    </lineage>
</organism>
<feature type="region of interest" description="Disordered" evidence="1">
    <location>
        <begin position="57"/>
        <end position="85"/>
    </location>
</feature>
<comment type="caution">
    <text evidence="3">The sequence shown here is derived from an EMBL/GenBank/DDBJ whole genome shotgun (WGS) entry which is preliminary data.</text>
</comment>
<name>A0ABT9IPR6_9MICC</name>
<accession>A0ABT9IPR6</accession>
<proteinExistence type="predicted"/>
<evidence type="ECO:0000313" key="3">
    <source>
        <dbReference type="EMBL" id="MDP5227574.1"/>
    </source>
</evidence>
<dbReference type="RefSeq" id="WP_305996625.1">
    <property type="nucleotide sequence ID" value="NZ_JAVALS010000006.1"/>
</dbReference>
<evidence type="ECO:0000313" key="4">
    <source>
        <dbReference type="Proteomes" id="UP001232725"/>
    </source>
</evidence>
<feature type="transmembrane region" description="Helical" evidence="2">
    <location>
        <begin position="134"/>
        <end position="159"/>
    </location>
</feature>
<evidence type="ECO:0000256" key="1">
    <source>
        <dbReference type="SAM" id="MobiDB-lite"/>
    </source>
</evidence>
<keyword evidence="4" id="KW-1185">Reference proteome</keyword>
<sequence>MELAGALLEAGVGVERCLQVLSESASPATAACLGRVSAALAIGAAWDGAWLMAEQHAGSGGARPRSRPASARGAGTGRNAVKERSRLSGLRRHLGFAALSGAPAAGTLYAGAAAERRRRFREAERRAAALGVRLVLPLGLCSLPSFVCLGIIPVVLALLPGGL</sequence>
<dbReference type="EMBL" id="JAVALS010000006">
    <property type="protein sequence ID" value="MDP5227574.1"/>
    <property type="molecule type" value="Genomic_DNA"/>
</dbReference>
<reference evidence="3 4" key="1">
    <citation type="submission" date="2023-08" db="EMBL/GenBank/DDBJ databases">
        <title>Arthrobacter horti sp. nov., isolated from forest soil.</title>
        <authorList>
            <person name="Park M."/>
        </authorList>
    </citation>
    <scope>NUCLEOTIDE SEQUENCE [LARGE SCALE GENOMIC DNA]</scope>
    <source>
        <strain evidence="3 4">YJM1</strain>
    </source>
</reference>
<keyword evidence="2" id="KW-0472">Membrane</keyword>
<keyword evidence="2" id="KW-0812">Transmembrane</keyword>
<feature type="transmembrane region" description="Helical" evidence="2">
    <location>
        <begin position="94"/>
        <end position="114"/>
    </location>
</feature>
<gene>
    <name evidence="3" type="ORF">Q9R02_10450</name>
</gene>
<dbReference type="Proteomes" id="UP001232725">
    <property type="component" value="Unassembled WGS sequence"/>
</dbReference>
<keyword evidence="2" id="KW-1133">Transmembrane helix</keyword>